<dbReference type="PANTHER" id="PTHR47723:SF19">
    <property type="entry name" value="POLYNUCLEOTIDYL TRANSFERASE, RIBONUCLEASE H-LIKE SUPERFAMILY PROTEIN"/>
    <property type="match status" value="1"/>
</dbReference>
<dbReference type="InterPro" id="IPR044730">
    <property type="entry name" value="RNase_H-like_dom_plant"/>
</dbReference>
<dbReference type="Proteomes" id="UP001237642">
    <property type="component" value="Unassembled WGS sequence"/>
</dbReference>
<name>A0AAD8MYQ5_9APIA</name>
<dbReference type="GO" id="GO:0003676">
    <property type="term" value="F:nucleic acid binding"/>
    <property type="evidence" value="ECO:0007669"/>
    <property type="project" value="InterPro"/>
</dbReference>
<comment type="caution">
    <text evidence="2">The sequence shown here is derived from an EMBL/GenBank/DDBJ whole genome shotgun (WGS) entry which is preliminary data.</text>
</comment>
<sequence>MKHLGPLKAPGKDGFQGFFYRKYWHIVGVQVCDDASINFWCNKWFPGSPDLYIPNAKGPFRNNSYVSDFISNGNWDLVKLGSVVADHTVHDISLIPLSRTGVSDKLWRRALPHLLQMIIITYGSSFGIFQPLQKSKCFYGAFRIMLLLHLVKYNCDVSFKDGKASDDILGRNNIGTIIYGNGSLVKASSPLHAEILAIREGCNLPQQRQFHSAYIESDSLVAISLASSDKTPPWHVAAVVEDIRALASILNSKFYFIPRLCNAPWHIGLLRKLCIQLFL</sequence>
<dbReference type="AlphaFoldDB" id="A0AAD8MYQ5"/>
<evidence type="ECO:0000313" key="2">
    <source>
        <dbReference type="EMBL" id="KAK1395055.1"/>
    </source>
</evidence>
<protein>
    <recommendedName>
        <fullName evidence="1">RNase H type-1 domain-containing protein</fullName>
    </recommendedName>
</protein>
<dbReference type="InterPro" id="IPR053151">
    <property type="entry name" value="RNase_H-like"/>
</dbReference>
<reference evidence="2" key="2">
    <citation type="submission" date="2023-05" db="EMBL/GenBank/DDBJ databases">
        <authorList>
            <person name="Schelkunov M.I."/>
        </authorList>
    </citation>
    <scope>NUCLEOTIDE SEQUENCE</scope>
    <source>
        <strain evidence="2">Hsosn_3</strain>
        <tissue evidence="2">Leaf</tissue>
    </source>
</reference>
<dbReference type="CDD" id="cd06222">
    <property type="entry name" value="RNase_H_like"/>
    <property type="match status" value="1"/>
</dbReference>
<organism evidence="2 3">
    <name type="scientific">Heracleum sosnowskyi</name>
    <dbReference type="NCBI Taxonomy" id="360622"/>
    <lineage>
        <taxon>Eukaryota</taxon>
        <taxon>Viridiplantae</taxon>
        <taxon>Streptophyta</taxon>
        <taxon>Embryophyta</taxon>
        <taxon>Tracheophyta</taxon>
        <taxon>Spermatophyta</taxon>
        <taxon>Magnoliopsida</taxon>
        <taxon>eudicotyledons</taxon>
        <taxon>Gunneridae</taxon>
        <taxon>Pentapetalae</taxon>
        <taxon>asterids</taxon>
        <taxon>campanulids</taxon>
        <taxon>Apiales</taxon>
        <taxon>Apiaceae</taxon>
        <taxon>Apioideae</taxon>
        <taxon>apioid superclade</taxon>
        <taxon>Tordylieae</taxon>
        <taxon>Tordyliinae</taxon>
        <taxon>Heracleum</taxon>
    </lineage>
</organism>
<accession>A0AAD8MYQ5</accession>
<evidence type="ECO:0000259" key="1">
    <source>
        <dbReference type="Pfam" id="PF13456"/>
    </source>
</evidence>
<dbReference type="GO" id="GO:0004523">
    <property type="term" value="F:RNA-DNA hybrid ribonuclease activity"/>
    <property type="evidence" value="ECO:0007669"/>
    <property type="project" value="InterPro"/>
</dbReference>
<dbReference type="Pfam" id="PF13456">
    <property type="entry name" value="RVT_3"/>
    <property type="match status" value="1"/>
</dbReference>
<gene>
    <name evidence="2" type="ORF">POM88_014111</name>
</gene>
<dbReference type="PANTHER" id="PTHR47723">
    <property type="entry name" value="OS05G0353850 PROTEIN"/>
    <property type="match status" value="1"/>
</dbReference>
<reference evidence="2" key="1">
    <citation type="submission" date="2023-02" db="EMBL/GenBank/DDBJ databases">
        <title>Genome of toxic invasive species Heracleum sosnowskyi carries increased number of genes despite the absence of recent whole-genome duplications.</title>
        <authorList>
            <person name="Schelkunov M."/>
            <person name="Shtratnikova V."/>
            <person name="Makarenko M."/>
            <person name="Klepikova A."/>
            <person name="Omelchenko D."/>
            <person name="Novikova G."/>
            <person name="Obukhova E."/>
            <person name="Bogdanov V."/>
            <person name="Penin A."/>
            <person name="Logacheva M."/>
        </authorList>
    </citation>
    <scope>NUCLEOTIDE SEQUENCE</scope>
    <source>
        <strain evidence="2">Hsosn_3</strain>
        <tissue evidence="2">Leaf</tissue>
    </source>
</reference>
<dbReference type="InterPro" id="IPR002156">
    <property type="entry name" value="RNaseH_domain"/>
</dbReference>
<feature type="domain" description="RNase H type-1" evidence="1">
    <location>
        <begin position="154"/>
        <end position="264"/>
    </location>
</feature>
<dbReference type="EMBL" id="JAUIZM010000003">
    <property type="protein sequence ID" value="KAK1395055.1"/>
    <property type="molecule type" value="Genomic_DNA"/>
</dbReference>
<evidence type="ECO:0000313" key="3">
    <source>
        <dbReference type="Proteomes" id="UP001237642"/>
    </source>
</evidence>
<proteinExistence type="predicted"/>
<keyword evidence="3" id="KW-1185">Reference proteome</keyword>